<dbReference type="PROSITE" id="PS01331">
    <property type="entry name" value="THYMIDYLATE_KINASE"/>
    <property type="match status" value="1"/>
</dbReference>
<dbReference type="GO" id="GO:0006227">
    <property type="term" value="P:dUDP biosynthetic process"/>
    <property type="evidence" value="ECO:0007669"/>
    <property type="project" value="TreeGrafter"/>
</dbReference>
<dbReference type="InterPro" id="IPR018095">
    <property type="entry name" value="Thymidylate_kin_CS"/>
</dbReference>
<reference evidence="10" key="1">
    <citation type="submission" date="2019-08" db="EMBL/GenBank/DDBJ databases">
        <authorList>
            <person name="Kucharzyk K."/>
            <person name="Murdoch R.W."/>
            <person name="Higgins S."/>
            <person name="Loffler F."/>
        </authorList>
    </citation>
    <scope>NUCLEOTIDE SEQUENCE</scope>
</reference>
<comment type="similarity">
    <text evidence="1">Belongs to the thymidylate kinase family.</text>
</comment>
<evidence type="ECO:0000256" key="6">
    <source>
        <dbReference type="ARBA" id="ARBA00022777"/>
    </source>
</evidence>
<accession>A0A645F4A3</accession>
<name>A0A645F4A3_9ZZZZ</name>
<dbReference type="GO" id="GO:0004798">
    <property type="term" value="F:dTMP kinase activity"/>
    <property type="evidence" value="ECO:0007669"/>
    <property type="project" value="UniProtKB-EC"/>
</dbReference>
<dbReference type="HAMAP" id="MF_00165">
    <property type="entry name" value="Thymidylate_kinase"/>
    <property type="match status" value="1"/>
</dbReference>
<feature type="domain" description="Thymidylate kinase-like" evidence="9">
    <location>
        <begin position="9"/>
        <end position="153"/>
    </location>
</feature>
<comment type="catalytic activity">
    <reaction evidence="8">
        <text>dTMP + ATP = dTDP + ADP</text>
        <dbReference type="Rhea" id="RHEA:13517"/>
        <dbReference type="ChEBI" id="CHEBI:30616"/>
        <dbReference type="ChEBI" id="CHEBI:58369"/>
        <dbReference type="ChEBI" id="CHEBI:63528"/>
        <dbReference type="ChEBI" id="CHEBI:456216"/>
        <dbReference type="EC" id="2.7.4.9"/>
    </reaction>
</comment>
<dbReference type="GO" id="GO:0005829">
    <property type="term" value="C:cytosol"/>
    <property type="evidence" value="ECO:0007669"/>
    <property type="project" value="TreeGrafter"/>
</dbReference>
<evidence type="ECO:0000256" key="5">
    <source>
        <dbReference type="ARBA" id="ARBA00022741"/>
    </source>
</evidence>
<dbReference type="EMBL" id="VSSQ01054762">
    <property type="protein sequence ID" value="MPN08680.1"/>
    <property type="molecule type" value="Genomic_DNA"/>
</dbReference>
<evidence type="ECO:0000259" key="9">
    <source>
        <dbReference type="Pfam" id="PF02223"/>
    </source>
</evidence>
<evidence type="ECO:0000313" key="10">
    <source>
        <dbReference type="EMBL" id="MPN08680.1"/>
    </source>
</evidence>
<protein>
    <recommendedName>
        <fullName evidence="2">dTMP kinase</fullName>
        <ecNumber evidence="2">2.7.4.9</ecNumber>
    </recommendedName>
</protein>
<dbReference type="Gene3D" id="3.40.50.300">
    <property type="entry name" value="P-loop containing nucleotide triphosphate hydrolases"/>
    <property type="match status" value="1"/>
</dbReference>
<dbReference type="Pfam" id="PF02223">
    <property type="entry name" value="Thymidylate_kin"/>
    <property type="match status" value="1"/>
</dbReference>
<keyword evidence="7" id="KW-0067">ATP-binding</keyword>
<dbReference type="InterPro" id="IPR018094">
    <property type="entry name" value="Thymidylate_kinase"/>
</dbReference>
<evidence type="ECO:0000256" key="1">
    <source>
        <dbReference type="ARBA" id="ARBA00009776"/>
    </source>
</evidence>
<dbReference type="SUPFAM" id="SSF52540">
    <property type="entry name" value="P-loop containing nucleoside triphosphate hydrolases"/>
    <property type="match status" value="1"/>
</dbReference>
<evidence type="ECO:0000256" key="8">
    <source>
        <dbReference type="ARBA" id="ARBA00048743"/>
    </source>
</evidence>
<evidence type="ECO:0000256" key="3">
    <source>
        <dbReference type="ARBA" id="ARBA00022679"/>
    </source>
</evidence>
<dbReference type="NCBIfam" id="TIGR00041">
    <property type="entry name" value="DTMP_kinase"/>
    <property type="match status" value="1"/>
</dbReference>
<dbReference type="EC" id="2.7.4.9" evidence="2"/>
<comment type="caution">
    <text evidence="10">The sequence shown here is derived from an EMBL/GenBank/DDBJ whole genome shotgun (WGS) entry which is preliminary data.</text>
</comment>
<keyword evidence="6 10" id="KW-0418">Kinase</keyword>
<evidence type="ECO:0000256" key="7">
    <source>
        <dbReference type="ARBA" id="ARBA00022840"/>
    </source>
</evidence>
<dbReference type="InterPro" id="IPR039430">
    <property type="entry name" value="Thymidylate_kin-like_dom"/>
</dbReference>
<keyword evidence="4" id="KW-0545">Nucleotide biosynthesis</keyword>
<gene>
    <name evidence="10" type="primary">tmk_30</name>
    <name evidence="10" type="ORF">SDC9_155965</name>
</gene>
<evidence type="ECO:0000256" key="4">
    <source>
        <dbReference type="ARBA" id="ARBA00022727"/>
    </source>
</evidence>
<dbReference type="PANTHER" id="PTHR10344:SF4">
    <property type="entry name" value="UMP-CMP KINASE 2, MITOCHONDRIAL"/>
    <property type="match status" value="1"/>
</dbReference>
<keyword evidence="3 10" id="KW-0808">Transferase</keyword>
<dbReference type="GO" id="GO:0005524">
    <property type="term" value="F:ATP binding"/>
    <property type="evidence" value="ECO:0007669"/>
    <property type="project" value="UniProtKB-KW"/>
</dbReference>
<dbReference type="AlphaFoldDB" id="A0A645F4A3"/>
<dbReference type="GO" id="GO:0006233">
    <property type="term" value="P:dTDP biosynthetic process"/>
    <property type="evidence" value="ECO:0007669"/>
    <property type="project" value="InterPro"/>
</dbReference>
<dbReference type="PANTHER" id="PTHR10344">
    <property type="entry name" value="THYMIDYLATE KINASE"/>
    <property type="match status" value="1"/>
</dbReference>
<evidence type="ECO:0000256" key="2">
    <source>
        <dbReference type="ARBA" id="ARBA00012980"/>
    </source>
</evidence>
<dbReference type="InterPro" id="IPR027417">
    <property type="entry name" value="P-loop_NTPase"/>
</dbReference>
<sequence length="162" mass="17884">MVKHYNGPETVLPETELLLFAAARAQHVRQVILPALAAGKVVLCDRFCDSTEAYQGAGRALDLDFLRMLNRFATAGRMPDLTILLDLPPEIGLARAQSRGLAQGGGSGDRLEAERLDFHRRVREAYLAIARREPERVRIFDATLELTGLHRAIAKAVANALR</sequence>
<organism evidence="10">
    <name type="scientific">bioreactor metagenome</name>
    <dbReference type="NCBI Taxonomy" id="1076179"/>
    <lineage>
        <taxon>unclassified sequences</taxon>
        <taxon>metagenomes</taxon>
        <taxon>ecological metagenomes</taxon>
    </lineage>
</organism>
<dbReference type="CDD" id="cd01672">
    <property type="entry name" value="TMPK"/>
    <property type="match status" value="1"/>
</dbReference>
<dbReference type="GO" id="GO:0006235">
    <property type="term" value="P:dTTP biosynthetic process"/>
    <property type="evidence" value="ECO:0007669"/>
    <property type="project" value="TreeGrafter"/>
</dbReference>
<keyword evidence="5" id="KW-0547">Nucleotide-binding</keyword>
<proteinExistence type="inferred from homology"/>